<gene>
    <name evidence="3" type="ORF">AWB78_06465</name>
</gene>
<keyword evidence="1" id="KW-1133">Transmembrane helix</keyword>
<feature type="domain" description="DUF1468" evidence="2">
    <location>
        <begin position="13"/>
        <end position="152"/>
    </location>
</feature>
<keyword evidence="1" id="KW-0812">Transmembrane</keyword>
<feature type="transmembrane region" description="Helical" evidence="1">
    <location>
        <begin position="43"/>
        <end position="63"/>
    </location>
</feature>
<sequence>MNSFLRIRKDHIGGTLLTLTGLVCVSSGLQYHTGSLSRMGPGFFPVALGALLAFVGALIAITASGQGASDDAAKEHGHRLPEWRGALCIVVSVIAFVLVGKFGGLIPATFAIVFIASLGDRTNTIKHAVLLSLAMCVVAAIVFSWALKLQLPLFAWGA</sequence>
<name>A0A158E801_9BURK</name>
<dbReference type="EMBL" id="FCOX02000051">
    <property type="protein sequence ID" value="SAL02924.1"/>
    <property type="molecule type" value="Genomic_DNA"/>
</dbReference>
<reference evidence="3" key="1">
    <citation type="submission" date="2016-01" db="EMBL/GenBank/DDBJ databases">
        <authorList>
            <person name="Peeters C."/>
        </authorList>
    </citation>
    <scope>NUCLEOTIDE SEQUENCE</scope>
    <source>
        <strain evidence="3">LMG 29321</strain>
    </source>
</reference>
<dbReference type="InterPro" id="IPR009936">
    <property type="entry name" value="DUF1468"/>
</dbReference>
<comment type="caution">
    <text evidence="3">The sequence shown here is derived from an EMBL/GenBank/DDBJ whole genome shotgun (WGS) entry which is preliminary data.</text>
</comment>
<dbReference type="Proteomes" id="UP000071859">
    <property type="component" value="Unassembled WGS sequence"/>
</dbReference>
<feature type="transmembrane region" description="Helical" evidence="1">
    <location>
        <begin position="83"/>
        <end position="116"/>
    </location>
</feature>
<evidence type="ECO:0000313" key="4">
    <source>
        <dbReference type="Proteomes" id="UP000071859"/>
    </source>
</evidence>
<protein>
    <submittedName>
        <fullName evidence="3">Tripartite tricarboxylate transporter TctB family protein</fullName>
    </submittedName>
</protein>
<keyword evidence="1" id="KW-0472">Membrane</keyword>
<feature type="transmembrane region" description="Helical" evidence="1">
    <location>
        <begin position="128"/>
        <end position="147"/>
    </location>
</feature>
<dbReference type="Pfam" id="PF07331">
    <property type="entry name" value="TctB"/>
    <property type="match status" value="1"/>
</dbReference>
<evidence type="ECO:0000256" key="1">
    <source>
        <dbReference type="SAM" id="Phobius"/>
    </source>
</evidence>
<dbReference type="AlphaFoldDB" id="A0A158E801"/>
<proteinExistence type="predicted"/>
<evidence type="ECO:0000313" key="3">
    <source>
        <dbReference type="EMBL" id="SAL02924.1"/>
    </source>
</evidence>
<dbReference type="RefSeq" id="WP_062610581.1">
    <property type="nucleotide sequence ID" value="NZ_FCOX02000051.1"/>
</dbReference>
<keyword evidence="4" id="KW-1185">Reference proteome</keyword>
<organism evidence="3 4">
    <name type="scientific">Caballeronia calidae</name>
    <dbReference type="NCBI Taxonomy" id="1777139"/>
    <lineage>
        <taxon>Bacteria</taxon>
        <taxon>Pseudomonadati</taxon>
        <taxon>Pseudomonadota</taxon>
        <taxon>Betaproteobacteria</taxon>
        <taxon>Burkholderiales</taxon>
        <taxon>Burkholderiaceae</taxon>
        <taxon>Caballeronia</taxon>
    </lineage>
</organism>
<accession>A0A158E801</accession>
<evidence type="ECO:0000259" key="2">
    <source>
        <dbReference type="Pfam" id="PF07331"/>
    </source>
</evidence>